<reference evidence="2" key="2">
    <citation type="submission" date="2025-08" db="UniProtKB">
        <authorList>
            <consortium name="Ensembl"/>
        </authorList>
    </citation>
    <scope>IDENTIFICATION</scope>
</reference>
<keyword evidence="3" id="KW-1185">Reference proteome</keyword>
<name>A0A3P8TMZ4_AMPPE</name>
<dbReference type="STRING" id="161767.ENSAPEP00000026334"/>
<feature type="compositionally biased region" description="Basic residues" evidence="1">
    <location>
        <begin position="1"/>
        <end position="14"/>
    </location>
</feature>
<protein>
    <submittedName>
        <fullName evidence="2">Uncharacterized protein</fullName>
    </submittedName>
</protein>
<reference evidence="2" key="3">
    <citation type="submission" date="2025-09" db="UniProtKB">
        <authorList>
            <consortium name="Ensembl"/>
        </authorList>
    </citation>
    <scope>IDENTIFICATION</scope>
</reference>
<feature type="region of interest" description="Disordered" evidence="1">
    <location>
        <begin position="1"/>
        <end position="39"/>
    </location>
</feature>
<evidence type="ECO:0000313" key="2">
    <source>
        <dbReference type="Ensembl" id="ENSAPEP00000026334.1"/>
    </source>
</evidence>
<organism evidence="2 3">
    <name type="scientific">Amphiprion percula</name>
    <name type="common">Orange clownfish</name>
    <name type="synonym">Lutjanus percula</name>
    <dbReference type="NCBI Taxonomy" id="161767"/>
    <lineage>
        <taxon>Eukaryota</taxon>
        <taxon>Metazoa</taxon>
        <taxon>Chordata</taxon>
        <taxon>Craniata</taxon>
        <taxon>Vertebrata</taxon>
        <taxon>Euteleostomi</taxon>
        <taxon>Actinopterygii</taxon>
        <taxon>Neopterygii</taxon>
        <taxon>Teleostei</taxon>
        <taxon>Neoteleostei</taxon>
        <taxon>Acanthomorphata</taxon>
        <taxon>Ovalentaria</taxon>
        <taxon>Pomacentridae</taxon>
        <taxon>Amphiprion</taxon>
    </lineage>
</organism>
<dbReference type="OMA" id="SKTIEHA"/>
<reference evidence="2 3" key="1">
    <citation type="submission" date="2018-03" db="EMBL/GenBank/DDBJ databases">
        <title>Finding Nemo's genes: A chromosome-scale reference assembly of the genome of the orange clownfish Amphiprion percula.</title>
        <authorList>
            <person name="Lehmann R."/>
        </authorList>
    </citation>
    <scope>NUCLEOTIDE SEQUENCE</scope>
</reference>
<accession>A0A3P8TMZ4</accession>
<dbReference type="Ensembl" id="ENSAPET00000027031.1">
    <property type="protein sequence ID" value="ENSAPEP00000026334.1"/>
    <property type="gene ID" value="ENSAPEG00000018659.1"/>
</dbReference>
<proteinExistence type="predicted"/>
<evidence type="ECO:0000256" key="1">
    <source>
        <dbReference type="SAM" id="MobiDB-lite"/>
    </source>
</evidence>
<dbReference type="Proteomes" id="UP000265080">
    <property type="component" value="Chromosome 10"/>
</dbReference>
<dbReference type="GeneTree" id="ENSGT00940000177140"/>
<evidence type="ECO:0000313" key="3">
    <source>
        <dbReference type="Proteomes" id="UP000265080"/>
    </source>
</evidence>
<dbReference type="AlphaFoldDB" id="A0A3P8TMZ4"/>
<sequence length="290" mass="31896">MARGKSQRRSQAAKKRMEVRRSLNIKPQEPTTSSSGTGCRHAALKWPTSLLTGRNHKLVIPAESPNKKFVLLIGDSHLRSIADGFSKRGATAAELTTEVVHAALPRTPDAVCLLAPSNNLKASKTIEHASADFAYLPVVVVDFPPRLRIDVQLQQLFREEYHCVAALIGVKYFSVVDDFPMGHLDLWCQDGVSRTQCCITPNGKPSFCNCVCVFLQALQPPAPKPQAPPRSHQPSSLPRVVVRDPVTQPRLPANPFKWTVVSRGREVNESSMCLCCGDCLIKVLCAEQIL</sequence>